<organism evidence="9 10">
    <name type="scientific">Cohnella cholangitidis</name>
    <dbReference type="NCBI Taxonomy" id="2598458"/>
    <lineage>
        <taxon>Bacteria</taxon>
        <taxon>Bacillati</taxon>
        <taxon>Bacillota</taxon>
        <taxon>Bacilli</taxon>
        <taxon>Bacillales</taxon>
        <taxon>Paenibacillaceae</taxon>
        <taxon>Cohnella</taxon>
    </lineage>
</organism>
<dbReference type="EMBL" id="CP041969">
    <property type="protein sequence ID" value="QMV42316.1"/>
    <property type="molecule type" value="Genomic_DNA"/>
</dbReference>
<comment type="subcellular location">
    <subcellularLocation>
        <location evidence="1">Cell membrane</location>
        <topology evidence="1">Multi-pass membrane protein</topology>
    </subcellularLocation>
</comment>
<dbReference type="Gene3D" id="1.20.1250.20">
    <property type="entry name" value="MFS general substrate transporter like domains"/>
    <property type="match status" value="2"/>
</dbReference>
<feature type="transmembrane region" description="Helical" evidence="7">
    <location>
        <begin position="142"/>
        <end position="161"/>
    </location>
</feature>
<keyword evidence="5 7" id="KW-1133">Transmembrane helix</keyword>
<feature type="transmembrane region" description="Helical" evidence="7">
    <location>
        <begin position="12"/>
        <end position="34"/>
    </location>
</feature>
<keyword evidence="10" id="KW-1185">Reference proteome</keyword>
<dbReference type="PROSITE" id="PS50850">
    <property type="entry name" value="MFS"/>
    <property type="match status" value="1"/>
</dbReference>
<dbReference type="InterPro" id="IPR051788">
    <property type="entry name" value="MFS_Transporter"/>
</dbReference>
<feature type="transmembrane region" description="Helical" evidence="7">
    <location>
        <begin position="167"/>
        <end position="188"/>
    </location>
</feature>
<evidence type="ECO:0000259" key="8">
    <source>
        <dbReference type="PROSITE" id="PS50850"/>
    </source>
</evidence>
<evidence type="ECO:0000256" key="7">
    <source>
        <dbReference type="SAM" id="Phobius"/>
    </source>
</evidence>
<dbReference type="Proteomes" id="UP000515679">
    <property type="component" value="Chromosome"/>
</dbReference>
<sequence>MLGTAKGKLQVMARLVFLGCIAYLVVGIGQLVVGTVMEPMVAGYGIQYGDGGQLVMNQFLGGLVGITLAPWLMGRIGKKRLLLSALAIMAVVEVIYSFQPEWGVMLAIGPFAGFGFGTTEAVVGSFIIGAAQGNANVAMSRVEVFFGVGALLMPFAGAALIASGLWVYAFLVVGIMAAIAVLLWFLFWPKILDRKPESETATETRLTKLPNRRLAITVLAAGSMFFAVYVGFEMSFVHYLPSLLVHNNGLSDSTASLSLSLFWGAMVLGRMVSGHAADRWGGGVYMLATCLSTAVIFVVMGGLESTWATFVLTFLAGLAMSGMFAVALVFLNRAVPGMTERTTSLLMAFGGIGGALMPRLTGWFLDENGTDATRWLFAAFAVVMLAVIVWALLSAKSLERASVSAS</sequence>
<protein>
    <submittedName>
        <fullName evidence="9">MFS transporter</fullName>
    </submittedName>
</protein>
<feature type="domain" description="Major facilitator superfamily (MFS) profile" evidence="8">
    <location>
        <begin position="15"/>
        <end position="396"/>
    </location>
</feature>
<dbReference type="GO" id="GO:0022857">
    <property type="term" value="F:transmembrane transporter activity"/>
    <property type="evidence" value="ECO:0007669"/>
    <property type="project" value="InterPro"/>
</dbReference>
<evidence type="ECO:0000313" key="9">
    <source>
        <dbReference type="EMBL" id="QMV42316.1"/>
    </source>
</evidence>
<feature type="transmembrane region" description="Helical" evidence="7">
    <location>
        <begin position="309"/>
        <end position="331"/>
    </location>
</feature>
<reference evidence="9 10" key="1">
    <citation type="submission" date="2019-07" db="EMBL/GenBank/DDBJ databases">
        <authorList>
            <person name="Kim J.K."/>
            <person name="Cheong H.-M."/>
            <person name="Choi Y."/>
            <person name="Hwang K.J."/>
            <person name="Lee S."/>
            <person name="Choi C."/>
        </authorList>
    </citation>
    <scope>NUCLEOTIDE SEQUENCE [LARGE SCALE GENOMIC DNA]</scope>
    <source>
        <strain evidence="9 10">KS 22</strain>
    </source>
</reference>
<name>A0A7G5BZD2_9BACL</name>
<feature type="transmembrane region" description="Helical" evidence="7">
    <location>
        <begin position="54"/>
        <end position="74"/>
    </location>
</feature>
<evidence type="ECO:0000256" key="4">
    <source>
        <dbReference type="ARBA" id="ARBA00022692"/>
    </source>
</evidence>
<feature type="transmembrane region" description="Helical" evidence="7">
    <location>
        <begin position="252"/>
        <end position="272"/>
    </location>
</feature>
<dbReference type="InterPro" id="IPR020846">
    <property type="entry name" value="MFS_dom"/>
</dbReference>
<keyword evidence="4 7" id="KW-0812">Transmembrane</keyword>
<dbReference type="KEGG" id="cchl:FPL14_14770"/>
<feature type="transmembrane region" description="Helical" evidence="7">
    <location>
        <begin position="104"/>
        <end position="130"/>
    </location>
</feature>
<evidence type="ECO:0000256" key="1">
    <source>
        <dbReference type="ARBA" id="ARBA00004651"/>
    </source>
</evidence>
<dbReference type="AlphaFoldDB" id="A0A7G5BZD2"/>
<feature type="transmembrane region" description="Helical" evidence="7">
    <location>
        <begin position="284"/>
        <end position="303"/>
    </location>
</feature>
<dbReference type="SUPFAM" id="SSF103473">
    <property type="entry name" value="MFS general substrate transporter"/>
    <property type="match status" value="1"/>
</dbReference>
<dbReference type="InterPro" id="IPR011701">
    <property type="entry name" value="MFS"/>
</dbReference>
<dbReference type="PANTHER" id="PTHR23514:SF3">
    <property type="entry name" value="BYPASS OF STOP CODON PROTEIN 6"/>
    <property type="match status" value="1"/>
</dbReference>
<feature type="transmembrane region" description="Helical" evidence="7">
    <location>
        <begin position="214"/>
        <end position="232"/>
    </location>
</feature>
<dbReference type="PANTHER" id="PTHR23514">
    <property type="entry name" value="BYPASS OF STOP CODON PROTEIN 6"/>
    <property type="match status" value="1"/>
</dbReference>
<keyword evidence="3" id="KW-0813">Transport</keyword>
<evidence type="ECO:0000256" key="6">
    <source>
        <dbReference type="ARBA" id="ARBA00023136"/>
    </source>
</evidence>
<feature type="transmembrane region" description="Helical" evidence="7">
    <location>
        <begin position="81"/>
        <end position="98"/>
    </location>
</feature>
<evidence type="ECO:0000256" key="3">
    <source>
        <dbReference type="ARBA" id="ARBA00022448"/>
    </source>
</evidence>
<accession>A0A7G5BZD2</accession>
<gene>
    <name evidence="9" type="ORF">FPL14_14770</name>
</gene>
<comment type="similarity">
    <text evidence="2">Belongs to the major facilitator superfamily.</text>
</comment>
<feature type="transmembrane region" description="Helical" evidence="7">
    <location>
        <begin position="372"/>
        <end position="393"/>
    </location>
</feature>
<keyword evidence="6 7" id="KW-0472">Membrane</keyword>
<evidence type="ECO:0000256" key="5">
    <source>
        <dbReference type="ARBA" id="ARBA00022989"/>
    </source>
</evidence>
<dbReference type="Pfam" id="PF07690">
    <property type="entry name" value="MFS_1"/>
    <property type="match status" value="1"/>
</dbReference>
<feature type="transmembrane region" description="Helical" evidence="7">
    <location>
        <begin position="343"/>
        <end position="360"/>
    </location>
</feature>
<dbReference type="GO" id="GO:0005886">
    <property type="term" value="C:plasma membrane"/>
    <property type="evidence" value="ECO:0007669"/>
    <property type="project" value="UniProtKB-SubCell"/>
</dbReference>
<proteinExistence type="inferred from homology"/>
<evidence type="ECO:0000256" key="2">
    <source>
        <dbReference type="ARBA" id="ARBA00008335"/>
    </source>
</evidence>
<evidence type="ECO:0000313" key="10">
    <source>
        <dbReference type="Proteomes" id="UP000515679"/>
    </source>
</evidence>
<dbReference type="InterPro" id="IPR036259">
    <property type="entry name" value="MFS_trans_sf"/>
</dbReference>